<evidence type="ECO:0000313" key="5">
    <source>
        <dbReference type="Proteomes" id="UP000581087"/>
    </source>
</evidence>
<evidence type="ECO:0008006" key="6">
    <source>
        <dbReference type="Google" id="ProtNLM"/>
    </source>
</evidence>
<keyword evidence="1" id="KW-0812">Transmembrane</keyword>
<reference evidence="2 5" key="2">
    <citation type="submission" date="2020-07" db="EMBL/GenBank/DDBJ databases">
        <title>Sequencing the genomes of 1000 actinobacteria strains.</title>
        <authorList>
            <person name="Klenk H.-P."/>
        </authorList>
    </citation>
    <scope>NUCLEOTIDE SEQUENCE [LARGE SCALE GENOMIC DNA]</scope>
    <source>
        <strain evidence="2 5">DSM 23870</strain>
    </source>
</reference>
<dbReference type="RefSeq" id="WP_129173591.1">
    <property type="nucleotide sequence ID" value="NZ_JACCBI010000001.1"/>
</dbReference>
<dbReference type="EMBL" id="JACCBI010000001">
    <property type="protein sequence ID" value="NYD67321.1"/>
    <property type="molecule type" value="Genomic_DNA"/>
</dbReference>
<accession>A0A4Q2MCN5</accession>
<feature type="transmembrane region" description="Helical" evidence="1">
    <location>
        <begin position="116"/>
        <end position="136"/>
    </location>
</feature>
<feature type="transmembrane region" description="Helical" evidence="1">
    <location>
        <begin position="62"/>
        <end position="81"/>
    </location>
</feature>
<dbReference type="AlphaFoldDB" id="A0A4Q2MCN5"/>
<evidence type="ECO:0000313" key="3">
    <source>
        <dbReference type="EMBL" id="RXZ86850.1"/>
    </source>
</evidence>
<evidence type="ECO:0000313" key="2">
    <source>
        <dbReference type="EMBL" id="NYD67321.1"/>
    </source>
</evidence>
<evidence type="ECO:0000313" key="4">
    <source>
        <dbReference type="Proteomes" id="UP000292686"/>
    </source>
</evidence>
<organism evidence="3 4">
    <name type="scientific">Agromyces atrinae</name>
    <dbReference type="NCBI Taxonomy" id="592376"/>
    <lineage>
        <taxon>Bacteria</taxon>
        <taxon>Bacillati</taxon>
        <taxon>Actinomycetota</taxon>
        <taxon>Actinomycetes</taxon>
        <taxon>Micrococcales</taxon>
        <taxon>Microbacteriaceae</taxon>
        <taxon>Agromyces</taxon>
    </lineage>
</organism>
<reference evidence="3 4" key="1">
    <citation type="submission" date="2019-01" db="EMBL/GenBank/DDBJ databases">
        <title>Agromyces.</title>
        <authorList>
            <person name="Li J."/>
        </authorList>
    </citation>
    <scope>NUCLEOTIDE SEQUENCE [LARGE SCALE GENOMIC DNA]</scope>
    <source>
        <strain evidence="3 4">DSM 23870</strain>
    </source>
</reference>
<feature type="transmembrane region" description="Helical" evidence="1">
    <location>
        <begin position="6"/>
        <end position="26"/>
    </location>
</feature>
<keyword evidence="1" id="KW-0472">Membrane</keyword>
<dbReference type="Proteomes" id="UP000581087">
    <property type="component" value="Unassembled WGS sequence"/>
</dbReference>
<dbReference type="OrthoDB" id="5115878at2"/>
<feature type="transmembrane region" description="Helical" evidence="1">
    <location>
        <begin position="184"/>
        <end position="210"/>
    </location>
</feature>
<name>A0A4Q2MCN5_9MICO</name>
<gene>
    <name evidence="2" type="ORF">BJ972_001840</name>
    <name evidence="3" type="ORF">ESP50_07245</name>
</gene>
<feature type="transmembrane region" description="Helical" evidence="1">
    <location>
        <begin position="148"/>
        <end position="172"/>
    </location>
</feature>
<evidence type="ECO:0000256" key="1">
    <source>
        <dbReference type="SAM" id="Phobius"/>
    </source>
</evidence>
<keyword evidence="4" id="KW-1185">Reference proteome</keyword>
<feature type="transmembrane region" description="Helical" evidence="1">
    <location>
        <begin position="38"/>
        <end position="56"/>
    </location>
</feature>
<dbReference type="Proteomes" id="UP000292686">
    <property type="component" value="Unassembled WGS sequence"/>
</dbReference>
<dbReference type="EMBL" id="SDPM01000003">
    <property type="protein sequence ID" value="RXZ86850.1"/>
    <property type="molecule type" value="Genomic_DNA"/>
</dbReference>
<sequence>MPDLLPVFGLALVIICVCAGCFAIAARGSRLGSWIGPWWVSLVGTIGTSTCYLLIALTLDDWWMFALANGFMMLTITSYWSGARAYNGHPPHLWISIVAAVPLVASPHIWADEPPIWAGAPLRFGLLAVFSVLIAIEMLSLPLRRDRMSYLVAATVIAHGVYVSARLVVFLLEGPTSGIFERHFNTIATTLLNVGFVAVITVATIGILIARSHEDALGERVARVDLVPRSAFLRGANERANGERGALLVVAGVESFATLSSALGRVRGDEVRKFLTAAVIDTLPAGSVVTTLRGDLVAAHAMLPRGTATSSIESTVTDLFRASAEEVGVPHAAAVCVARVVTGADVRPALDDATAAVRDRVRT</sequence>
<comment type="caution">
    <text evidence="3">The sequence shown here is derived from an EMBL/GenBank/DDBJ whole genome shotgun (WGS) entry which is preliminary data.</text>
</comment>
<feature type="transmembrane region" description="Helical" evidence="1">
    <location>
        <begin position="93"/>
        <end position="110"/>
    </location>
</feature>
<proteinExistence type="predicted"/>
<protein>
    <recommendedName>
        <fullName evidence="6">GGDEF domain-containing protein</fullName>
    </recommendedName>
</protein>
<keyword evidence="1" id="KW-1133">Transmembrane helix</keyword>